<accession>A0A4P7QDT7</accession>
<dbReference type="RefSeq" id="WP_136140407.1">
    <property type="nucleotide sequence ID" value="NZ_CP039247.1"/>
</dbReference>
<dbReference type="KEGG" id="cee:CENDO_01250"/>
<sequence length="239" mass="24391">MKSLVNAAARRTKQGSRALIAGLRRAEPERLAFLAVGESVAWSRLFQWDRADKGLSRAVTPVLALSLARLPKTRSTGYLAGALAAGSVGQWVKTRGLARPSALGVAGVSGHYAGYGFALWHAGARPTPTMAAVGGAAVLGGTLAAAAKSPAHVPAVLIGGACAALNAALADDPSFRENNAPVQAQGLSHGANLLMVSEAATFARALTTPGTWGFRGLGAAEAAAHYLGSFLLFEGLARR</sequence>
<evidence type="ECO:0000313" key="2">
    <source>
        <dbReference type="Proteomes" id="UP000296352"/>
    </source>
</evidence>
<keyword evidence="2" id="KW-1185">Reference proteome</keyword>
<dbReference type="OrthoDB" id="4425753at2"/>
<protein>
    <recommendedName>
        <fullName evidence="3">YhhN-like protein</fullName>
    </recommendedName>
</protein>
<organism evidence="1 2">
    <name type="scientific">Corynebacterium endometrii</name>
    <dbReference type="NCBI Taxonomy" id="2488819"/>
    <lineage>
        <taxon>Bacteria</taxon>
        <taxon>Bacillati</taxon>
        <taxon>Actinomycetota</taxon>
        <taxon>Actinomycetes</taxon>
        <taxon>Mycobacteriales</taxon>
        <taxon>Corynebacteriaceae</taxon>
        <taxon>Corynebacterium</taxon>
    </lineage>
</organism>
<dbReference type="Proteomes" id="UP000296352">
    <property type="component" value="Chromosome"/>
</dbReference>
<dbReference type="AlphaFoldDB" id="A0A4P7QDT7"/>
<proteinExistence type="predicted"/>
<evidence type="ECO:0000313" key="1">
    <source>
        <dbReference type="EMBL" id="QCB27553.1"/>
    </source>
</evidence>
<evidence type="ECO:0008006" key="3">
    <source>
        <dbReference type="Google" id="ProtNLM"/>
    </source>
</evidence>
<reference evidence="1 2" key="1">
    <citation type="submission" date="2019-04" db="EMBL/GenBank/DDBJ databases">
        <title>Corynebacterium endometrii sp. nov., isolated from the uterus of a cow with endometritis.</title>
        <authorList>
            <person name="Ballas P."/>
            <person name="Ruckert C."/>
            <person name="Wagener K."/>
            <person name="Drillich M."/>
            <person name="Kaempfer P."/>
            <person name="Busse H.-J."/>
            <person name="Ehling-Schulz M."/>
        </authorList>
    </citation>
    <scope>NUCLEOTIDE SEQUENCE [LARGE SCALE GENOMIC DNA]</scope>
    <source>
        <strain evidence="1 2">LMM-1653</strain>
    </source>
</reference>
<dbReference type="EMBL" id="CP039247">
    <property type="protein sequence ID" value="QCB27553.1"/>
    <property type="molecule type" value="Genomic_DNA"/>
</dbReference>
<gene>
    <name evidence="1" type="ORF">CENDO_01250</name>
</gene>
<name>A0A4P7QDT7_9CORY</name>